<gene>
    <name evidence="2" type="ORF">ATEIFO6365_0013029000</name>
</gene>
<accession>A0A5M3ZGH7</accession>
<feature type="compositionally biased region" description="Polar residues" evidence="1">
    <location>
        <begin position="73"/>
        <end position="84"/>
    </location>
</feature>
<feature type="compositionally biased region" description="Polar residues" evidence="1">
    <location>
        <begin position="111"/>
        <end position="123"/>
    </location>
</feature>
<feature type="compositionally biased region" description="Pro residues" evidence="1">
    <location>
        <begin position="55"/>
        <end position="70"/>
    </location>
</feature>
<evidence type="ECO:0000313" key="3">
    <source>
        <dbReference type="Proteomes" id="UP000452235"/>
    </source>
</evidence>
<reference evidence="2 3" key="1">
    <citation type="submission" date="2020-01" db="EMBL/GenBank/DDBJ databases">
        <title>Aspergillus terreus IFO 6365 whole genome shotgun sequence.</title>
        <authorList>
            <person name="Kanamasa S."/>
            <person name="Takahashi H."/>
        </authorList>
    </citation>
    <scope>NUCLEOTIDE SEQUENCE [LARGE SCALE GENOMIC DNA]</scope>
    <source>
        <strain evidence="2 3">IFO 6365</strain>
    </source>
</reference>
<feature type="region of interest" description="Disordered" evidence="1">
    <location>
        <begin position="103"/>
        <end position="123"/>
    </location>
</feature>
<feature type="compositionally biased region" description="Low complexity" evidence="1">
    <location>
        <begin position="1"/>
        <end position="20"/>
    </location>
</feature>
<comment type="caution">
    <text evidence="2">The sequence shown here is derived from an EMBL/GenBank/DDBJ whole genome shotgun (WGS) entry which is preliminary data.</text>
</comment>
<feature type="compositionally biased region" description="Low complexity" evidence="1">
    <location>
        <begin position="40"/>
        <end position="54"/>
    </location>
</feature>
<evidence type="ECO:0000256" key="1">
    <source>
        <dbReference type="SAM" id="MobiDB-lite"/>
    </source>
</evidence>
<evidence type="ECO:0000313" key="2">
    <source>
        <dbReference type="EMBL" id="GFF20956.1"/>
    </source>
</evidence>
<sequence>MVVTEPAGAAVGAVAGPAAPTSSLPRQPPTLRPAPPALLPPRTRAVSPMPQSPTLVPPLPPSPISAPAPVGPTQQDQAPATSAPTGGLFAFGQIIVPIRGHAPENDVDMSKYSTLGLGQQNTN</sequence>
<keyword evidence="3" id="KW-1185">Reference proteome</keyword>
<feature type="region of interest" description="Disordered" evidence="1">
    <location>
        <begin position="1"/>
        <end position="86"/>
    </location>
</feature>
<name>A0A5M3ZGH7_ASPTE</name>
<organism evidence="2 3">
    <name type="scientific">Aspergillus terreus</name>
    <dbReference type="NCBI Taxonomy" id="33178"/>
    <lineage>
        <taxon>Eukaryota</taxon>
        <taxon>Fungi</taxon>
        <taxon>Dikarya</taxon>
        <taxon>Ascomycota</taxon>
        <taxon>Pezizomycotina</taxon>
        <taxon>Eurotiomycetes</taxon>
        <taxon>Eurotiomycetidae</taxon>
        <taxon>Eurotiales</taxon>
        <taxon>Aspergillaceae</taxon>
        <taxon>Aspergillus</taxon>
        <taxon>Aspergillus subgen. Circumdati</taxon>
    </lineage>
</organism>
<dbReference type="Proteomes" id="UP000452235">
    <property type="component" value="Unassembled WGS sequence"/>
</dbReference>
<proteinExistence type="predicted"/>
<feature type="compositionally biased region" description="Pro residues" evidence="1">
    <location>
        <begin position="26"/>
        <end position="39"/>
    </location>
</feature>
<dbReference type="EMBL" id="BLJY01000013">
    <property type="protein sequence ID" value="GFF20956.1"/>
    <property type="molecule type" value="Genomic_DNA"/>
</dbReference>
<protein>
    <submittedName>
        <fullName evidence="2">Uncharacterized protein</fullName>
    </submittedName>
</protein>
<dbReference type="AlphaFoldDB" id="A0A5M3ZGH7"/>